<dbReference type="InterPro" id="IPR036388">
    <property type="entry name" value="WH-like_DNA-bd_sf"/>
</dbReference>
<accession>A0A7K1FGQ2</accession>
<comment type="caution">
    <text evidence="5">The sequence shown here is derived from an EMBL/GenBank/DDBJ whole genome shotgun (WGS) entry which is preliminary data.</text>
</comment>
<dbReference type="Pfam" id="PF01590">
    <property type="entry name" value="GAF"/>
    <property type="match status" value="1"/>
</dbReference>
<feature type="domain" description="HTH luxR-type" evidence="4">
    <location>
        <begin position="327"/>
        <end position="392"/>
    </location>
</feature>
<keyword evidence="1" id="KW-0805">Transcription regulation</keyword>
<dbReference type="PANTHER" id="PTHR44688:SF16">
    <property type="entry name" value="DNA-BINDING TRANSCRIPTIONAL ACTIVATOR DEVR_DOSR"/>
    <property type="match status" value="1"/>
</dbReference>
<evidence type="ECO:0000313" key="5">
    <source>
        <dbReference type="EMBL" id="MTD12463.1"/>
    </source>
</evidence>
<keyword evidence="6" id="KW-1185">Reference proteome</keyword>
<dbReference type="PROSITE" id="PS50043">
    <property type="entry name" value="HTH_LUXR_2"/>
    <property type="match status" value="1"/>
</dbReference>
<evidence type="ECO:0000313" key="6">
    <source>
        <dbReference type="Proteomes" id="UP000460221"/>
    </source>
</evidence>
<protein>
    <submittedName>
        <fullName evidence="5">GAF domain-containing protein</fullName>
    </submittedName>
</protein>
<dbReference type="Gene3D" id="3.30.450.40">
    <property type="match status" value="1"/>
</dbReference>
<dbReference type="Gene3D" id="1.10.10.10">
    <property type="entry name" value="Winged helix-like DNA-binding domain superfamily/Winged helix DNA-binding domain"/>
    <property type="match status" value="1"/>
</dbReference>
<dbReference type="AlphaFoldDB" id="A0A7K1FGQ2"/>
<keyword evidence="2" id="KW-0238">DNA-binding</keyword>
<dbReference type="Proteomes" id="UP000460221">
    <property type="component" value="Unassembled WGS sequence"/>
</dbReference>
<dbReference type="GO" id="GO:0003677">
    <property type="term" value="F:DNA binding"/>
    <property type="evidence" value="ECO:0007669"/>
    <property type="project" value="UniProtKB-KW"/>
</dbReference>
<gene>
    <name evidence="5" type="ORF">GIS00_00710</name>
</gene>
<dbReference type="InterPro" id="IPR016032">
    <property type="entry name" value="Sig_transdc_resp-reg_C-effctor"/>
</dbReference>
<dbReference type="SUPFAM" id="SSF46894">
    <property type="entry name" value="C-terminal effector domain of the bipartite response regulators"/>
    <property type="match status" value="1"/>
</dbReference>
<evidence type="ECO:0000259" key="4">
    <source>
        <dbReference type="PROSITE" id="PS50043"/>
    </source>
</evidence>
<proteinExistence type="predicted"/>
<dbReference type="Pfam" id="PF00196">
    <property type="entry name" value="GerE"/>
    <property type="match status" value="1"/>
</dbReference>
<dbReference type="SUPFAM" id="SSF55781">
    <property type="entry name" value="GAF domain-like"/>
    <property type="match status" value="1"/>
</dbReference>
<dbReference type="GO" id="GO:0006355">
    <property type="term" value="P:regulation of DNA-templated transcription"/>
    <property type="evidence" value="ECO:0007669"/>
    <property type="project" value="InterPro"/>
</dbReference>
<dbReference type="InterPro" id="IPR000792">
    <property type="entry name" value="Tscrpt_reg_LuxR_C"/>
</dbReference>
<dbReference type="PRINTS" id="PR00038">
    <property type="entry name" value="HTHLUXR"/>
</dbReference>
<evidence type="ECO:0000256" key="2">
    <source>
        <dbReference type="ARBA" id="ARBA00023125"/>
    </source>
</evidence>
<dbReference type="InterPro" id="IPR029016">
    <property type="entry name" value="GAF-like_dom_sf"/>
</dbReference>
<dbReference type="PANTHER" id="PTHR44688">
    <property type="entry name" value="DNA-BINDING TRANSCRIPTIONAL ACTIVATOR DEVR_DOSR"/>
    <property type="match status" value="1"/>
</dbReference>
<dbReference type="EMBL" id="WLYK01000001">
    <property type="protein sequence ID" value="MTD12463.1"/>
    <property type="molecule type" value="Genomic_DNA"/>
</dbReference>
<dbReference type="RefSeq" id="WP_154766527.1">
    <property type="nucleotide sequence ID" value="NZ_WLYK01000001.1"/>
</dbReference>
<keyword evidence="3" id="KW-0804">Transcription</keyword>
<sequence>MTTRVSTPGQGASGDDRIGLRRADLLRARGSGLLQMTRDLGVDDTEIDPGSATGLRRLDGQLAILGGRLREQLASATEGADWQRLARSSHALSEVHTVRYGIHEFLSAERLRRLARLERGLEKLRRVQDPEELLAQVCQAVAECCGFDRVMLSRVDGSVWRPFRSFGVTERAADERFREWIAGIPEMRFDHRTVESEIVRRRGPAIVDDSDPRISTALVELSGTSSYVVAPLIPEDKVVGFLHADRENDAVVPLDRDVLAAFARSFDHIFERAVLLQRLAEQRDRVRAAMQSVDAALEELAHGEIELSTRAPGPMLVSSRLVPLQGGSGFGTILTKREVEVLSLMATGASNDRIGEALVIAGGTVKSHVKQILRKLRVENRAEAIALYLRETIGRGRT</sequence>
<dbReference type="SMART" id="SM00421">
    <property type="entry name" value="HTH_LUXR"/>
    <property type="match status" value="1"/>
</dbReference>
<evidence type="ECO:0000256" key="1">
    <source>
        <dbReference type="ARBA" id="ARBA00023015"/>
    </source>
</evidence>
<dbReference type="InterPro" id="IPR003018">
    <property type="entry name" value="GAF"/>
</dbReference>
<organism evidence="5 6">
    <name type="scientific">Nakamurella alba</name>
    <dbReference type="NCBI Taxonomy" id="2665158"/>
    <lineage>
        <taxon>Bacteria</taxon>
        <taxon>Bacillati</taxon>
        <taxon>Actinomycetota</taxon>
        <taxon>Actinomycetes</taxon>
        <taxon>Nakamurellales</taxon>
        <taxon>Nakamurellaceae</taxon>
        <taxon>Nakamurella</taxon>
    </lineage>
</organism>
<name>A0A7K1FGQ2_9ACTN</name>
<reference evidence="5 6" key="1">
    <citation type="submission" date="2019-11" db="EMBL/GenBank/DDBJ databases">
        <authorList>
            <person name="Jiang L.-Q."/>
        </authorList>
    </citation>
    <scope>NUCLEOTIDE SEQUENCE [LARGE SCALE GENOMIC DNA]</scope>
    <source>
        <strain evidence="5 6">YIM 132087</strain>
    </source>
</reference>
<dbReference type="CDD" id="cd06170">
    <property type="entry name" value="LuxR_C_like"/>
    <property type="match status" value="1"/>
</dbReference>
<evidence type="ECO:0000256" key="3">
    <source>
        <dbReference type="ARBA" id="ARBA00023163"/>
    </source>
</evidence>